<evidence type="ECO:0000256" key="2">
    <source>
        <dbReference type="ARBA" id="ARBA00022448"/>
    </source>
</evidence>
<dbReference type="Gene3D" id="3.30.70.100">
    <property type="match status" value="1"/>
</dbReference>
<dbReference type="PANTHER" id="PTHR10137">
    <property type="entry name" value="V-TYPE PROTON ATPASE SUBUNIT C"/>
    <property type="match status" value="1"/>
</dbReference>
<dbReference type="AlphaFoldDB" id="A0A7G3B485"/>
<comment type="subunit">
    <text evidence="6">V-ATPase is a heteromultimeric enzyme made up of two complexes: the ATP-hydrolytic V1 complex and the proton translocation V0 complex. The V1 complex consists of three catalytic AB heterodimers that form a heterohexamer, three peripheral stalks each consisting of EG heterodimers, one central rotor including subunits D and F, and the regulatory subunits C and H. The proton translocation complex V0 consists of the proton transport subunit a, a ring of proteolipid subunits c9c'', rotary subunit d, subunits e and f, and two accessory subunits.</text>
</comment>
<keyword evidence="3 6" id="KW-0375">Hydrogen ion transport</keyword>
<dbReference type="Gene3D" id="1.20.1460.10">
    <property type="entry name" value="subunit c (vma5p) of the yeast v-atpase, domain 2"/>
    <property type="match status" value="1"/>
</dbReference>
<comment type="function">
    <text evidence="6">Subunit of the V1 complex of vacuolar(H+)-ATPase (V-ATPase), a multisubunit enzyme composed of a peripheral complex (V1) that hydrolyzes ATP and a membrane integral complex (V0) that translocates protons. V-ATPase is responsible for acidifying and maintaining the pH of intracellular compartments and in some cell types, is targeted to the plasma membrane, where it is responsible for acidifying the extracellular environment. Subunit C is necessary for the assembly of the catalytic sector of the enzyme and is likely to have a specific function in its catalytic activity.</text>
</comment>
<dbReference type="OrthoDB" id="6605928at2759"/>
<dbReference type="GO" id="GO:0046961">
    <property type="term" value="F:proton-transporting ATPase activity, rotational mechanism"/>
    <property type="evidence" value="ECO:0007669"/>
    <property type="project" value="InterPro"/>
</dbReference>
<dbReference type="GeneID" id="129793524"/>
<dbReference type="RefSeq" id="XP_055689604.1">
    <property type="nucleotide sequence ID" value="XM_055833629.1"/>
</dbReference>
<dbReference type="VEuPathDB" id="VectorBase:LLONM1_000506"/>
<sequence>MSEYWLISAPGDKTCQQTWETMNNVTSKQGNLCENYKMHIPDLKVGTLDQLVGLSDDLGKLDTYVESITRKVAAYLGEVLEDQRDKLQENLLANNTDLPLYITRFQWDMAKYPIKQSLRNIADIISKQVGQIDADLKVKSSAYNSLKGNLQNLEKKQTGSLLTRNLADIVKREHFILDSEYLTTLLVIVPKALVQDWNGHYEKLTDMIVPRSTQCITQDQDFALYTVTLFKKVVDEFKLHAREKKFVVREFTYNEEELAAGKNEITKLVTDKKKQFGPLVRWLKVNFSECFCAWIHVKALRVFVESVLRYGLPVNFQAILIHPHKKSTKRLRDVLNQLYGHLDGSAASSGGSNADTVDIPGLGFGQSEYYPYVYYKLNIDMVESKM</sequence>
<comment type="similarity">
    <text evidence="1 6">Belongs to the V-ATPase C subunit family.</text>
</comment>
<dbReference type="InterPro" id="IPR036132">
    <property type="entry name" value="Vac_ATP_synth_c_sf"/>
</dbReference>
<evidence type="ECO:0000256" key="5">
    <source>
        <dbReference type="ARBA" id="ARBA00071118"/>
    </source>
</evidence>
<accession>A0A7G3B485</accession>
<name>A0A7G3B485_LUTLO</name>
<evidence type="ECO:0000256" key="6">
    <source>
        <dbReference type="RuleBase" id="RU364010"/>
    </source>
</evidence>
<evidence type="ECO:0000256" key="1">
    <source>
        <dbReference type="ARBA" id="ARBA00006138"/>
    </source>
</evidence>
<dbReference type="InterPro" id="IPR004907">
    <property type="entry name" value="ATPase_V1-cplx_csu"/>
</dbReference>
<keyword evidence="4 6" id="KW-0406">Ion transport</keyword>
<dbReference type="KEGG" id="lll:129793524"/>
<dbReference type="CDD" id="cd14785">
    <property type="entry name" value="V-ATPase_C"/>
    <property type="match status" value="1"/>
</dbReference>
<dbReference type="EMBL" id="GITU01011988">
    <property type="protein sequence ID" value="MBC1180691.1"/>
    <property type="molecule type" value="Transcribed_RNA"/>
</dbReference>
<dbReference type="GO" id="GO:0005765">
    <property type="term" value="C:lysosomal membrane"/>
    <property type="evidence" value="ECO:0007669"/>
    <property type="project" value="TreeGrafter"/>
</dbReference>
<organism evidence="7">
    <name type="scientific">Lutzomyia longipalpis</name>
    <name type="common">Sand fly</name>
    <dbReference type="NCBI Taxonomy" id="7200"/>
    <lineage>
        <taxon>Eukaryota</taxon>
        <taxon>Metazoa</taxon>
        <taxon>Ecdysozoa</taxon>
        <taxon>Arthropoda</taxon>
        <taxon>Hexapoda</taxon>
        <taxon>Insecta</taxon>
        <taxon>Pterygota</taxon>
        <taxon>Neoptera</taxon>
        <taxon>Endopterygota</taxon>
        <taxon>Diptera</taxon>
        <taxon>Nematocera</taxon>
        <taxon>Psychodoidea</taxon>
        <taxon>Psychodidae</taxon>
        <taxon>Lutzomyia</taxon>
        <taxon>Lutzomyia</taxon>
    </lineage>
</organism>
<reference evidence="7" key="1">
    <citation type="journal article" date="2020" name="BMC">
        <title>Leishmania infection induces a limited differential gene expression in the sand fly midgut.</title>
        <authorList>
            <person name="Coutinho-Abreu I.V."/>
            <person name="Serafim T.D."/>
            <person name="Meneses C."/>
            <person name="Kamhawi S."/>
            <person name="Oliveira F."/>
            <person name="Valenzuela J.G."/>
        </authorList>
    </citation>
    <scope>NUCLEOTIDE SEQUENCE</scope>
    <source>
        <strain evidence="7">Jacobina</strain>
        <tissue evidence="7">Midgut</tissue>
    </source>
</reference>
<dbReference type="GO" id="GO:0000221">
    <property type="term" value="C:vacuolar proton-transporting V-type ATPase, V1 domain"/>
    <property type="evidence" value="ECO:0007669"/>
    <property type="project" value="TreeGrafter"/>
</dbReference>
<dbReference type="Pfam" id="PF03223">
    <property type="entry name" value="V-ATPase_C"/>
    <property type="match status" value="1"/>
</dbReference>
<dbReference type="Gene3D" id="3.30.70.1180">
    <property type="entry name" value="Vacuolar atp synthase subunit c, domain 1"/>
    <property type="match status" value="1"/>
</dbReference>
<evidence type="ECO:0000256" key="3">
    <source>
        <dbReference type="ARBA" id="ARBA00022781"/>
    </source>
</evidence>
<proteinExistence type="inferred from homology"/>
<keyword evidence="2 6" id="KW-0813">Transport</keyword>
<evidence type="ECO:0000256" key="4">
    <source>
        <dbReference type="ARBA" id="ARBA00023065"/>
    </source>
</evidence>
<protein>
    <recommendedName>
        <fullName evidence="5 6">V-type proton ATPase subunit C</fullName>
    </recommendedName>
</protein>
<dbReference type="FunFam" id="3.30.70.1180:FF:000003">
    <property type="entry name" value="V-type proton ATPase subunit C"/>
    <property type="match status" value="1"/>
</dbReference>
<dbReference type="FunFam" id="3.30.70.100:FF:000002">
    <property type="entry name" value="V-type proton ATPase subunit C"/>
    <property type="match status" value="1"/>
</dbReference>
<dbReference type="SUPFAM" id="SSF118203">
    <property type="entry name" value="Vacuolar ATP synthase subunit C"/>
    <property type="match status" value="1"/>
</dbReference>
<dbReference type="PANTHER" id="PTHR10137:SF0">
    <property type="entry name" value="V-TYPE PROTON ATPASE SUBUNIT C"/>
    <property type="match status" value="1"/>
</dbReference>
<evidence type="ECO:0000313" key="7">
    <source>
        <dbReference type="EMBL" id="MBC1180691.1"/>
    </source>
</evidence>